<accession>A0A1I8AG04</accession>
<organism evidence="2 3">
    <name type="scientific">Steinernema glaseri</name>
    <dbReference type="NCBI Taxonomy" id="37863"/>
    <lineage>
        <taxon>Eukaryota</taxon>
        <taxon>Metazoa</taxon>
        <taxon>Ecdysozoa</taxon>
        <taxon>Nematoda</taxon>
        <taxon>Chromadorea</taxon>
        <taxon>Rhabditida</taxon>
        <taxon>Tylenchina</taxon>
        <taxon>Panagrolaimomorpha</taxon>
        <taxon>Strongyloidoidea</taxon>
        <taxon>Steinernematidae</taxon>
        <taxon>Steinernema</taxon>
    </lineage>
</organism>
<dbReference type="Proteomes" id="UP000095287">
    <property type="component" value="Unplaced"/>
</dbReference>
<dbReference type="SUPFAM" id="SSF49899">
    <property type="entry name" value="Concanavalin A-like lectins/glucanases"/>
    <property type="match status" value="1"/>
</dbReference>
<keyword evidence="2" id="KW-1185">Reference proteome</keyword>
<dbReference type="AlphaFoldDB" id="A0A1I8AG04"/>
<evidence type="ECO:0000313" key="2">
    <source>
        <dbReference type="Proteomes" id="UP000095287"/>
    </source>
</evidence>
<dbReference type="WBParaSite" id="L893_g5230.t1">
    <property type="protein sequence ID" value="L893_g5230.t1"/>
    <property type="gene ID" value="L893_g5230"/>
</dbReference>
<sequence length="556" mass="60995">MLSWPASISLALLITSRSHCPGPSIHAVSALCSGCLTTSSSSFSRARAAGVANLVDLPMRAAKCERADFGTYSAPELRELATLYPFQSKAELSVEEGGRLSCGFDRPDEYCSWTASGSQDGSGFQKARFETFFDFEKFDCTSDRSFSFDEYFLLAGGEDAPMQTVALEVEIPYEYFLLAGGEDAPMQTVALEVEIPCQLGTSTVQFDYWTNSDMPILKACTVSGPGAEPNCAELSLEPNPLMFEVPQNIVPFRIRIEVANLAADDIVLLDNVLFKGQICEVNIVPFRIRIEVANLAADDIVLLDNVLFKGQICEVLEQSLSLPSIPTTIPSFVSSSASFDPTPTLIPLEDVTSRLQQPIVDGSAVPQEVDSDAVIENEFELTDSAAVNEICDSLQCNFNANDACFYNVAGLGSTGEWRVGNGHLGNRLTGVRMNPNDPSNGGFLYVGREHFDQSADVFVLESVKFALGEPVMLVFDVFQRSFGPRLKVCLNTFDNCPYANPPIKASEWWFRDQELLLDKSTQKVYFVADRVSANLYLALDNIRLRNAADNRPLCSR</sequence>
<dbReference type="InterPro" id="IPR013320">
    <property type="entry name" value="ConA-like_dom_sf"/>
</dbReference>
<reference evidence="3" key="1">
    <citation type="submission" date="2016-11" db="UniProtKB">
        <authorList>
            <consortium name="WormBaseParasite"/>
        </authorList>
    </citation>
    <scope>IDENTIFICATION</scope>
</reference>
<protein>
    <submittedName>
        <fullName evidence="3">MAM domain-containing protein</fullName>
    </submittedName>
</protein>
<dbReference type="Gene3D" id="2.60.120.200">
    <property type="match status" value="1"/>
</dbReference>
<evidence type="ECO:0000313" key="3">
    <source>
        <dbReference type="WBParaSite" id="L893_g5230.t1"/>
    </source>
</evidence>
<feature type="signal peptide" evidence="1">
    <location>
        <begin position="1"/>
        <end position="18"/>
    </location>
</feature>
<proteinExistence type="predicted"/>
<name>A0A1I8AG04_9BILA</name>
<feature type="chain" id="PRO_5009314670" evidence="1">
    <location>
        <begin position="19"/>
        <end position="556"/>
    </location>
</feature>
<keyword evidence="1" id="KW-0732">Signal</keyword>
<evidence type="ECO:0000256" key="1">
    <source>
        <dbReference type="SAM" id="SignalP"/>
    </source>
</evidence>